<gene>
    <name evidence="5" type="ORF">ASPCAL14503</name>
</gene>
<dbReference type="AlphaFoldDB" id="A0A0U5CK34"/>
<organism evidence="5 6">
    <name type="scientific">Aspergillus calidoustus</name>
    <dbReference type="NCBI Taxonomy" id="454130"/>
    <lineage>
        <taxon>Eukaryota</taxon>
        <taxon>Fungi</taxon>
        <taxon>Dikarya</taxon>
        <taxon>Ascomycota</taxon>
        <taxon>Pezizomycotina</taxon>
        <taxon>Eurotiomycetes</taxon>
        <taxon>Eurotiomycetidae</taxon>
        <taxon>Eurotiales</taxon>
        <taxon>Aspergillaceae</taxon>
        <taxon>Aspergillus</taxon>
        <taxon>Aspergillus subgen. Nidulantes</taxon>
    </lineage>
</organism>
<comment type="similarity">
    <text evidence="2 3">Belongs to the YPI1 family.</text>
</comment>
<protein>
    <recommendedName>
        <fullName evidence="3">Type 1 phosphatases regulator</fullName>
    </recommendedName>
</protein>
<keyword evidence="6" id="KW-1185">Reference proteome</keyword>
<evidence type="ECO:0000313" key="5">
    <source>
        <dbReference type="EMBL" id="CEL11401.1"/>
    </source>
</evidence>
<dbReference type="PANTHER" id="PTHR20835">
    <property type="entry name" value="E3 UBIQUITIN-PROTEIN LIGASE PPP1R11-RELATED"/>
    <property type="match status" value="1"/>
</dbReference>
<dbReference type="EMBL" id="CDMC01000026">
    <property type="protein sequence ID" value="CEL11401.1"/>
    <property type="molecule type" value="Genomic_DNA"/>
</dbReference>
<dbReference type="OrthoDB" id="307488at2759"/>
<feature type="region of interest" description="Disordered" evidence="4">
    <location>
        <begin position="23"/>
        <end position="42"/>
    </location>
</feature>
<feature type="compositionally biased region" description="Basic and acidic residues" evidence="4">
    <location>
        <begin position="170"/>
        <end position="191"/>
    </location>
</feature>
<feature type="compositionally biased region" description="Low complexity" evidence="4">
    <location>
        <begin position="133"/>
        <end position="149"/>
    </location>
</feature>
<reference evidence="6" key="1">
    <citation type="journal article" date="2016" name="Genome Announc.">
        <title>Draft genome sequences of fungus Aspergillus calidoustus.</title>
        <authorList>
            <person name="Horn F."/>
            <person name="Linde J."/>
            <person name="Mattern D.J."/>
            <person name="Walther G."/>
            <person name="Guthke R."/>
            <person name="Scherlach K."/>
            <person name="Martin K."/>
            <person name="Brakhage A.A."/>
            <person name="Petzke L."/>
            <person name="Valiante V."/>
        </authorList>
    </citation>
    <scope>NUCLEOTIDE SEQUENCE [LARGE SCALE GENOMIC DNA]</scope>
    <source>
        <strain evidence="6">SF006504</strain>
    </source>
</reference>
<comment type="function">
    <text evidence="1 3">Regulator of type 1 phosphatases which maintains protein phosphatase activity under strict control.</text>
</comment>
<proteinExistence type="inferred from homology"/>
<dbReference type="OMA" id="NDSCGRE"/>
<dbReference type="STRING" id="454130.A0A0U5CK34"/>
<dbReference type="PANTHER" id="PTHR20835:SF0">
    <property type="entry name" value="E3 UBIQUITIN-PROTEIN LIGASE PPP1R11"/>
    <property type="match status" value="1"/>
</dbReference>
<evidence type="ECO:0000256" key="4">
    <source>
        <dbReference type="SAM" id="MobiDB-lite"/>
    </source>
</evidence>
<name>A0A0U5CK34_ASPCI</name>
<dbReference type="GO" id="GO:0005634">
    <property type="term" value="C:nucleus"/>
    <property type="evidence" value="ECO:0007669"/>
    <property type="project" value="UniProtKB-SubCell"/>
</dbReference>
<dbReference type="InterPro" id="IPR011107">
    <property type="entry name" value="PPI_Ypi1"/>
</dbReference>
<dbReference type="GO" id="GO:0004865">
    <property type="term" value="F:protein serine/threonine phosphatase inhibitor activity"/>
    <property type="evidence" value="ECO:0007669"/>
    <property type="project" value="UniProtKB-UniRule"/>
</dbReference>
<dbReference type="Pfam" id="PF07491">
    <property type="entry name" value="PPI_Ypi1"/>
    <property type="match status" value="1"/>
</dbReference>
<feature type="compositionally biased region" description="Low complexity" evidence="4">
    <location>
        <begin position="56"/>
        <end position="69"/>
    </location>
</feature>
<evidence type="ECO:0000256" key="1">
    <source>
        <dbReference type="ARBA" id="ARBA00003401"/>
    </source>
</evidence>
<dbReference type="Proteomes" id="UP000054771">
    <property type="component" value="Unassembled WGS sequence"/>
</dbReference>
<evidence type="ECO:0000256" key="2">
    <source>
        <dbReference type="ARBA" id="ARBA00005605"/>
    </source>
</evidence>
<feature type="region of interest" description="Disordered" evidence="4">
    <location>
        <begin position="130"/>
        <end position="213"/>
    </location>
</feature>
<evidence type="ECO:0000256" key="3">
    <source>
        <dbReference type="RuleBase" id="RU367162"/>
    </source>
</evidence>
<accession>A0A0U5CK34</accession>
<keyword evidence="3" id="KW-0539">Nucleus</keyword>
<feature type="region of interest" description="Disordered" evidence="4">
    <location>
        <begin position="55"/>
        <end position="99"/>
    </location>
</feature>
<dbReference type="GO" id="GO:0008157">
    <property type="term" value="F:protein phosphatase 1 binding"/>
    <property type="evidence" value="ECO:0007669"/>
    <property type="project" value="TreeGrafter"/>
</dbReference>
<comment type="subcellular location">
    <subcellularLocation>
        <location evidence="3">Nucleus</location>
    </subcellularLocation>
</comment>
<feature type="compositionally biased region" description="Polar residues" evidence="4">
    <location>
        <begin position="29"/>
        <end position="42"/>
    </location>
</feature>
<sequence length="213" mass="23406">MQRAVSPLETPITQRGKFVRDSNLRHCSGSRSGPPTHTDTDTNTVMSHIRQAFPQTSTSSSRVSSVTRVEQNTSNGRVTGTLRLRAEDVPSVDQDASPARRIRWSEDVVDNEGMGKKSSKVCCIYHKARPVGESSSESESSDSDSSSSDSDQRTGDAGSKRNCHHHRHNHQDGAQESPERGRAGSGHSHDSRKTKRRKPSPNAYEKMPKNTKG</sequence>
<evidence type="ECO:0000313" key="6">
    <source>
        <dbReference type="Proteomes" id="UP000054771"/>
    </source>
</evidence>